<keyword evidence="1" id="KW-0813">Transport</keyword>
<keyword evidence="2" id="KW-0249">Electron transport</keyword>
<dbReference type="GO" id="GO:0005737">
    <property type="term" value="C:cytoplasm"/>
    <property type="evidence" value="ECO:0007669"/>
    <property type="project" value="TreeGrafter"/>
</dbReference>
<keyword evidence="3" id="KW-1015">Disulfide bond</keyword>
<evidence type="ECO:0000259" key="5">
    <source>
        <dbReference type="Pfam" id="PF00085"/>
    </source>
</evidence>
<dbReference type="EMBL" id="UOEI01000249">
    <property type="protein sequence ID" value="VAV99040.1"/>
    <property type="molecule type" value="Genomic_DNA"/>
</dbReference>
<organism evidence="6">
    <name type="scientific">hydrothermal vent metagenome</name>
    <dbReference type="NCBI Taxonomy" id="652676"/>
    <lineage>
        <taxon>unclassified sequences</taxon>
        <taxon>metagenomes</taxon>
        <taxon>ecological metagenomes</taxon>
    </lineage>
</organism>
<evidence type="ECO:0000313" key="6">
    <source>
        <dbReference type="EMBL" id="VAV99040.1"/>
    </source>
</evidence>
<dbReference type="PROSITE" id="PS00194">
    <property type="entry name" value="THIOREDOXIN_1"/>
    <property type="match status" value="1"/>
</dbReference>
<dbReference type="SUPFAM" id="SSF52833">
    <property type="entry name" value="Thioredoxin-like"/>
    <property type="match status" value="1"/>
</dbReference>
<gene>
    <name evidence="6" type="ORF">MNBD_ACTINO01-1075</name>
</gene>
<feature type="region of interest" description="Disordered" evidence="4">
    <location>
        <begin position="86"/>
        <end position="117"/>
    </location>
</feature>
<accession>A0A3B0RZL7</accession>
<dbReference type="GO" id="GO:0015035">
    <property type="term" value="F:protein-disulfide reductase activity"/>
    <property type="evidence" value="ECO:0007669"/>
    <property type="project" value="TreeGrafter"/>
</dbReference>
<feature type="domain" description="Thioredoxin" evidence="5">
    <location>
        <begin position="20"/>
        <end position="91"/>
    </location>
</feature>
<reference evidence="6" key="1">
    <citation type="submission" date="2018-06" db="EMBL/GenBank/DDBJ databases">
        <authorList>
            <person name="Zhirakovskaya E."/>
        </authorList>
    </citation>
    <scope>NUCLEOTIDE SEQUENCE</scope>
</reference>
<sequence>MFKKKPKARTIMSMREIDELTSTGKPVLVDFYQVGCAPCQVMDGIMNELSREYGSSAHIVKADIARIPDATDTFKIRSTPTMVLLATAPPKKSKKSRNRQNGSPGAKRPVTQRWRASGLVQKDQLSRLLESNGARKVDA</sequence>
<dbReference type="Gene3D" id="3.40.30.10">
    <property type="entry name" value="Glutaredoxin"/>
    <property type="match status" value="1"/>
</dbReference>
<dbReference type="PANTHER" id="PTHR45663:SF11">
    <property type="entry name" value="GEO12009P1"/>
    <property type="match status" value="1"/>
</dbReference>
<dbReference type="CDD" id="cd02947">
    <property type="entry name" value="TRX_family"/>
    <property type="match status" value="1"/>
</dbReference>
<dbReference type="InterPro" id="IPR013766">
    <property type="entry name" value="Thioredoxin_domain"/>
</dbReference>
<dbReference type="PANTHER" id="PTHR45663">
    <property type="entry name" value="GEO12009P1"/>
    <property type="match status" value="1"/>
</dbReference>
<name>A0A3B0RZL7_9ZZZZ</name>
<evidence type="ECO:0000256" key="4">
    <source>
        <dbReference type="SAM" id="MobiDB-lite"/>
    </source>
</evidence>
<dbReference type="AlphaFoldDB" id="A0A3B0RZL7"/>
<dbReference type="InterPro" id="IPR017937">
    <property type="entry name" value="Thioredoxin_CS"/>
</dbReference>
<dbReference type="Pfam" id="PF00085">
    <property type="entry name" value="Thioredoxin"/>
    <property type="match status" value="1"/>
</dbReference>
<dbReference type="InterPro" id="IPR036249">
    <property type="entry name" value="Thioredoxin-like_sf"/>
</dbReference>
<proteinExistence type="predicted"/>
<evidence type="ECO:0000256" key="2">
    <source>
        <dbReference type="ARBA" id="ARBA00022982"/>
    </source>
</evidence>
<evidence type="ECO:0000256" key="3">
    <source>
        <dbReference type="ARBA" id="ARBA00023157"/>
    </source>
</evidence>
<evidence type="ECO:0000256" key="1">
    <source>
        <dbReference type="ARBA" id="ARBA00022448"/>
    </source>
</evidence>
<protein>
    <recommendedName>
        <fullName evidence="5">Thioredoxin domain-containing protein</fullName>
    </recommendedName>
</protein>